<evidence type="ECO:0000313" key="1">
    <source>
        <dbReference type="EMBL" id="KAJ7785989.1"/>
    </source>
</evidence>
<gene>
    <name evidence="1" type="ORF">B0H16DRAFT_1400897</name>
</gene>
<reference evidence="1" key="1">
    <citation type="submission" date="2023-03" db="EMBL/GenBank/DDBJ databases">
        <title>Massive genome expansion in bonnet fungi (Mycena s.s.) driven by repeated elements and novel gene families across ecological guilds.</title>
        <authorList>
            <consortium name="Lawrence Berkeley National Laboratory"/>
            <person name="Harder C.B."/>
            <person name="Miyauchi S."/>
            <person name="Viragh M."/>
            <person name="Kuo A."/>
            <person name="Thoen E."/>
            <person name="Andreopoulos B."/>
            <person name="Lu D."/>
            <person name="Skrede I."/>
            <person name="Drula E."/>
            <person name="Henrissat B."/>
            <person name="Morin E."/>
            <person name="Kohler A."/>
            <person name="Barry K."/>
            <person name="LaButti K."/>
            <person name="Morin E."/>
            <person name="Salamov A."/>
            <person name="Lipzen A."/>
            <person name="Mereny Z."/>
            <person name="Hegedus B."/>
            <person name="Baldrian P."/>
            <person name="Stursova M."/>
            <person name="Weitz H."/>
            <person name="Taylor A."/>
            <person name="Grigoriev I.V."/>
            <person name="Nagy L.G."/>
            <person name="Martin F."/>
            <person name="Kauserud H."/>
        </authorList>
    </citation>
    <scope>NUCLEOTIDE SEQUENCE</scope>
    <source>
        <strain evidence="1">CBHHK182m</strain>
    </source>
</reference>
<keyword evidence="2" id="KW-1185">Reference proteome</keyword>
<evidence type="ECO:0000313" key="2">
    <source>
        <dbReference type="Proteomes" id="UP001215598"/>
    </source>
</evidence>
<accession>A0AAD7KHQ1</accession>
<organism evidence="1 2">
    <name type="scientific">Mycena metata</name>
    <dbReference type="NCBI Taxonomy" id="1033252"/>
    <lineage>
        <taxon>Eukaryota</taxon>
        <taxon>Fungi</taxon>
        <taxon>Dikarya</taxon>
        <taxon>Basidiomycota</taxon>
        <taxon>Agaricomycotina</taxon>
        <taxon>Agaricomycetes</taxon>
        <taxon>Agaricomycetidae</taxon>
        <taxon>Agaricales</taxon>
        <taxon>Marasmiineae</taxon>
        <taxon>Mycenaceae</taxon>
        <taxon>Mycena</taxon>
    </lineage>
</organism>
<dbReference type="EMBL" id="JARKIB010000001">
    <property type="protein sequence ID" value="KAJ7785989.1"/>
    <property type="molecule type" value="Genomic_DNA"/>
</dbReference>
<comment type="caution">
    <text evidence="1">The sequence shown here is derived from an EMBL/GenBank/DDBJ whole genome shotgun (WGS) entry which is preliminary data.</text>
</comment>
<dbReference type="Proteomes" id="UP001215598">
    <property type="component" value="Unassembled WGS sequence"/>
</dbReference>
<dbReference type="AlphaFoldDB" id="A0AAD7KHQ1"/>
<name>A0AAD7KHQ1_9AGAR</name>
<protein>
    <submittedName>
        <fullName evidence="1">Uncharacterized protein</fullName>
    </submittedName>
</protein>
<proteinExistence type="predicted"/>
<sequence length="223" mass="24600">MSTMSFVRAIHRSKAISRARSPRWSSSFVRHPSSSAPREVPTPLLFVSATDWDVDSARGIDALATTLSMQGFTCIQCDISRPTVDPPLDSDEIMDHFAADLKSQIRLSFLTAAFPPVIFARSSATLIAQAYISSNPVSAMMLMGNIPSTNADVPKSLLPTPLAEFNFEPRFPIALLTSPREMERLSKTNRLAQDPQVELLTTEDLEGQDALLKIEHWLDDLGI</sequence>